<proteinExistence type="predicted"/>
<accession>A0A1N6M9W0</accession>
<reference evidence="3 4" key="1">
    <citation type="submission" date="2016-12" db="EMBL/GenBank/DDBJ databases">
        <authorList>
            <person name="Song W.-J."/>
            <person name="Kurnit D.M."/>
        </authorList>
    </citation>
    <scope>NUCLEOTIDE SEQUENCE [LARGE SCALE GENOMIC DNA]</scope>
    <source>
        <strain evidence="3 4">CECT 9026</strain>
    </source>
</reference>
<protein>
    <recommendedName>
        <fullName evidence="2">DUF2489 domain-containing protein</fullName>
    </recommendedName>
</protein>
<dbReference type="RefSeq" id="WP_074374688.1">
    <property type="nucleotide sequence ID" value="NZ_AP024907.1"/>
</dbReference>
<dbReference type="OrthoDB" id="5293867at2"/>
<dbReference type="Pfam" id="PF10675">
    <property type="entry name" value="DUF2489"/>
    <property type="match status" value="1"/>
</dbReference>
<organism evidence="3 4">
    <name type="scientific">Vibrio spartinae</name>
    <dbReference type="NCBI Taxonomy" id="1918945"/>
    <lineage>
        <taxon>Bacteria</taxon>
        <taxon>Pseudomonadati</taxon>
        <taxon>Pseudomonadota</taxon>
        <taxon>Gammaproteobacteria</taxon>
        <taxon>Vibrionales</taxon>
        <taxon>Vibrionaceae</taxon>
        <taxon>Vibrio</taxon>
    </lineage>
</organism>
<evidence type="ECO:0000313" key="3">
    <source>
        <dbReference type="EMBL" id="SIO96255.1"/>
    </source>
</evidence>
<gene>
    <name evidence="3" type="ORF">VSP9026_04039</name>
</gene>
<name>A0A1N6M9W0_9VIBR</name>
<keyword evidence="1" id="KW-0472">Membrane</keyword>
<evidence type="ECO:0000313" key="4">
    <source>
        <dbReference type="Proteomes" id="UP000184774"/>
    </source>
</evidence>
<feature type="domain" description="DUF2489" evidence="2">
    <location>
        <begin position="14"/>
        <end position="146"/>
    </location>
</feature>
<evidence type="ECO:0000259" key="2">
    <source>
        <dbReference type="Pfam" id="PF10675"/>
    </source>
</evidence>
<dbReference type="EMBL" id="FSSB01000028">
    <property type="protein sequence ID" value="SIO96255.1"/>
    <property type="molecule type" value="Genomic_DNA"/>
</dbReference>
<keyword evidence="1" id="KW-1133">Transmembrane helix</keyword>
<dbReference type="Proteomes" id="UP000184774">
    <property type="component" value="Unassembled WGS sequence"/>
</dbReference>
<keyword evidence="1" id="KW-0812">Transmembrane</keyword>
<dbReference type="AlphaFoldDB" id="A0A1N6M9W0"/>
<evidence type="ECO:0000256" key="1">
    <source>
        <dbReference type="SAM" id="Phobius"/>
    </source>
</evidence>
<feature type="transmembrane region" description="Helical" evidence="1">
    <location>
        <begin position="6"/>
        <end position="26"/>
    </location>
</feature>
<dbReference type="InterPro" id="IPR019617">
    <property type="entry name" value="DUF2489"/>
</dbReference>
<sequence length="162" mass="18697">MNLTVLVIVGCLIVAGLAIYAGYLLVKLKQQKALVAKHRELAIEKRNANIFENVNTLCMVGIQGQCDLSEISIRVYCIMDYVQGENRIDFDNKFPAISELYHTVKDMPRGEVRQEMPKKERMQQNLERMKAESRLEDDIIRELTTLKDMIQPLNQQIQVQMV</sequence>